<sequence length="301" mass="32576">MRWRGRRQSSNIEDRRGRSGGFSRGGLRPGGGLRLPVKSGGGLVTLLIVGAIAWFVFGINPIALFGGDIGGQGSYQTSQTGAGGGVQSTPGETDDFVATVLADTEDVWGRRFEEAGEIYPEPTLVLFNDRVQSACGIAGSATGPFYCPGDQQLYIDLTFFEQLQQQLNAPGDFAQAYVVAHEVGHHIQNLTGVLGRLNEARRTLPQDEANALSVRVELQADCYAGIWAHETRSAGYIEPGDIDEALNAAFQIGDDTLQRRSQGTVVPDSFTHGTSEQRQEWFRRGYETGDFGACDTLEGRL</sequence>
<keyword evidence="4 6" id="KW-0472">Membrane</keyword>
<organism evidence="7 8">
    <name type="scientific">Fulvimarina pelagi HTCC2506</name>
    <dbReference type="NCBI Taxonomy" id="314231"/>
    <lineage>
        <taxon>Bacteria</taxon>
        <taxon>Pseudomonadati</taxon>
        <taxon>Pseudomonadota</taxon>
        <taxon>Alphaproteobacteria</taxon>
        <taxon>Hyphomicrobiales</taxon>
        <taxon>Aurantimonadaceae</taxon>
        <taxon>Fulvimarina</taxon>
    </lineage>
</organism>
<reference evidence="7 8" key="1">
    <citation type="journal article" date="2010" name="J. Bacteriol.">
        <title>Genome sequence of Fulvimarina pelagi HTCC2506T, a Mn(II)-oxidizing alphaproteobacterium possessing an aerobic anoxygenic photosynthetic gene cluster and Xanthorhodopsin.</title>
        <authorList>
            <person name="Kang I."/>
            <person name="Oh H.M."/>
            <person name="Lim S.I."/>
            <person name="Ferriera S."/>
            <person name="Giovannoni S.J."/>
            <person name="Cho J.C."/>
        </authorList>
    </citation>
    <scope>NUCLEOTIDE SEQUENCE [LARGE SCALE GENOMIC DNA]</scope>
    <source>
        <strain evidence="7 8">HTCC2506</strain>
    </source>
</reference>
<dbReference type="InterPro" id="IPR007343">
    <property type="entry name" value="Uncharacterised_pept_Zn_put"/>
</dbReference>
<feature type="region of interest" description="Disordered" evidence="5">
    <location>
        <begin position="1"/>
        <end position="27"/>
    </location>
</feature>
<dbReference type="Pfam" id="PF04228">
    <property type="entry name" value="Zn_peptidase"/>
    <property type="match status" value="1"/>
</dbReference>
<evidence type="ECO:0000256" key="3">
    <source>
        <dbReference type="ARBA" id="ARBA00022989"/>
    </source>
</evidence>
<dbReference type="GO" id="GO:0016020">
    <property type="term" value="C:membrane"/>
    <property type="evidence" value="ECO:0007669"/>
    <property type="project" value="UniProtKB-SubCell"/>
</dbReference>
<feature type="transmembrane region" description="Helical" evidence="6">
    <location>
        <begin position="43"/>
        <end position="66"/>
    </location>
</feature>
<comment type="subcellular location">
    <subcellularLocation>
        <location evidence="1">Membrane</location>
        <topology evidence="1">Single-pass membrane protein</topology>
    </subcellularLocation>
</comment>
<dbReference type="AlphaFoldDB" id="Q0G590"/>
<name>Q0G590_9HYPH</name>
<dbReference type="eggNOG" id="COG2321">
    <property type="taxonomic scope" value="Bacteria"/>
</dbReference>
<comment type="caution">
    <text evidence="7">The sequence shown here is derived from an EMBL/GenBank/DDBJ whole genome shotgun (WGS) entry which is preliminary data.</text>
</comment>
<dbReference type="PANTHER" id="PTHR30168">
    <property type="entry name" value="PUTATIVE MEMBRANE PROTEIN YPFJ"/>
    <property type="match status" value="1"/>
</dbReference>
<proteinExistence type="predicted"/>
<dbReference type="RefSeq" id="WP_007067148.1">
    <property type="nucleotide sequence ID" value="NZ_DS022272.1"/>
</dbReference>
<keyword evidence="8" id="KW-1185">Reference proteome</keyword>
<evidence type="ECO:0000256" key="5">
    <source>
        <dbReference type="SAM" id="MobiDB-lite"/>
    </source>
</evidence>
<gene>
    <name evidence="7" type="ORF">FP2506_10031</name>
</gene>
<keyword evidence="3 6" id="KW-1133">Transmembrane helix</keyword>
<dbReference type="PANTHER" id="PTHR30168:SF0">
    <property type="entry name" value="INNER MEMBRANE PROTEIN"/>
    <property type="match status" value="1"/>
</dbReference>
<evidence type="ECO:0000256" key="6">
    <source>
        <dbReference type="SAM" id="Phobius"/>
    </source>
</evidence>
<dbReference type="Proteomes" id="UP000004310">
    <property type="component" value="Unassembled WGS sequence"/>
</dbReference>
<evidence type="ECO:0000256" key="1">
    <source>
        <dbReference type="ARBA" id="ARBA00004167"/>
    </source>
</evidence>
<evidence type="ECO:0000256" key="4">
    <source>
        <dbReference type="ARBA" id="ARBA00023136"/>
    </source>
</evidence>
<accession>Q0G590</accession>
<evidence type="ECO:0000313" key="7">
    <source>
        <dbReference type="EMBL" id="EAU43174.1"/>
    </source>
</evidence>
<evidence type="ECO:0000256" key="2">
    <source>
        <dbReference type="ARBA" id="ARBA00022692"/>
    </source>
</evidence>
<evidence type="ECO:0000313" key="8">
    <source>
        <dbReference type="Proteomes" id="UP000004310"/>
    </source>
</evidence>
<dbReference type="HOGENOM" id="CLU_059329_0_0_5"/>
<protein>
    <recommendedName>
        <fullName evidence="9">Zinc metallopeptidase</fullName>
    </recommendedName>
</protein>
<dbReference type="STRING" id="217511.GCA_001463845_00765"/>
<keyword evidence="2 6" id="KW-0812">Transmembrane</keyword>
<evidence type="ECO:0008006" key="9">
    <source>
        <dbReference type="Google" id="ProtNLM"/>
    </source>
</evidence>
<dbReference type="EMBL" id="AATP01000001">
    <property type="protein sequence ID" value="EAU43174.1"/>
    <property type="molecule type" value="Genomic_DNA"/>
</dbReference>